<organism evidence="1 2">
    <name type="scientific">Mycena sanguinolenta</name>
    <dbReference type="NCBI Taxonomy" id="230812"/>
    <lineage>
        <taxon>Eukaryota</taxon>
        <taxon>Fungi</taxon>
        <taxon>Dikarya</taxon>
        <taxon>Basidiomycota</taxon>
        <taxon>Agaricomycotina</taxon>
        <taxon>Agaricomycetes</taxon>
        <taxon>Agaricomycetidae</taxon>
        <taxon>Agaricales</taxon>
        <taxon>Marasmiineae</taxon>
        <taxon>Mycenaceae</taxon>
        <taxon>Mycena</taxon>
    </lineage>
</organism>
<proteinExistence type="predicted"/>
<comment type="caution">
    <text evidence="1">The sequence shown here is derived from an EMBL/GenBank/DDBJ whole genome shotgun (WGS) entry which is preliminary data.</text>
</comment>
<accession>A0A8H7D3E7</accession>
<name>A0A8H7D3E7_9AGAR</name>
<dbReference type="AlphaFoldDB" id="A0A8H7D3E7"/>
<dbReference type="Proteomes" id="UP000623467">
    <property type="component" value="Unassembled WGS sequence"/>
</dbReference>
<gene>
    <name evidence="1" type="ORF">MSAN_01326800</name>
</gene>
<dbReference type="EMBL" id="JACAZH010000010">
    <property type="protein sequence ID" value="KAF7357313.1"/>
    <property type="molecule type" value="Genomic_DNA"/>
</dbReference>
<evidence type="ECO:0000313" key="1">
    <source>
        <dbReference type="EMBL" id="KAF7357313.1"/>
    </source>
</evidence>
<reference evidence="1" key="1">
    <citation type="submission" date="2020-05" db="EMBL/GenBank/DDBJ databases">
        <title>Mycena genomes resolve the evolution of fungal bioluminescence.</title>
        <authorList>
            <person name="Tsai I.J."/>
        </authorList>
    </citation>
    <scope>NUCLEOTIDE SEQUENCE</scope>
    <source>
        <strain evidence="1">160909Yilan</strain>
    </source>
</reference>
<protein>
    <submittedName>
        <fullName evidence="1">Uncharacterized protein</fullName>
    </submittedName>
</protein>
<keyword evidence="2" id="KW-1185">Reference proteome</keyword>
<evidence type="ECO:0000313" key="2">
    <source>
        <dbReference type="Proteomes" id="UP000623467"/>
    </source>
</evidence>
<sequence length="143" mass="15754">MYVFFFYSHFSGTFHPPGTSRRLLSLASIFPVGNFLYGVQFVQFLSISLGGLEAFSLLSFWPSHGCRARNIDILGMSTMCDNNSAPLEYIIVFFGLSCAAWSSFPCHVIDVARAPLCTWCSLDAAHGGSGWPCCDARSRLAYT</sequence>